<dbReference type="Proteomes" id="UP000826234">
    <property type="component" value="Unassembled WGS sequence"/>
</dbReference>
<evidence type="ECO:0008006" key="5">
    <source>
        <dbReference type="Google" id="ProtNLM"/>
    </source>
</evidence>
<evidence type="ECO:0000313" key="4">
    <source>
        <dbReference type="Proteomes" id="UP000826234"/>
    </source>
</evidence>
<comment type="caution">
    <text evidence="3">The sequence shown here is derived from an EMBL/GenBank/DDBJ whole genome shotgun (WGS) entry which is preliminary data.</text>
</comment>
<evidence type="ECO:0000313" key="3">
    <source>
        <dbReference type="EMBL" id="KAH0624127.1"/>
    </source>
</evidence>
<gene>
    <name evidence="3" type="ORF">JD844_007544</name>
</gene>
<proteinExistence type="predicted"/>
<dbReference type="InterPro" id="IPR036322">
    <property type="entry name" value="WD40_repeat_dom_sf"/>
</dbReference>
<evidence type="ECO:0000256" key="1">
    <source>
        <dbReference type="ARBA" id="ARBA00022737"/>
    </source>
</evidence>
<sequence>MITFHVLGGANLVSCGGAGCVRFWNTQRSSLLAEFEAHGGVGPIIMTTEKRNQYLITGDLVGWVKTWNIEDYCLTLGENVITQPPPLIRSFQAHDDGITSLGTCIENNCLFILSSSTDCSIVLSDISGIPFGIFGQEEHWRIGNYVPSFPSKENKPKTEEENDIKKNSPVSFVEDDPPPHSVEQAVPATEDENDYIDMTNVWDNTILGKSYKEKKAQKGRKGIVFDKIAGIKPTFVFRSLKTEALKEATDINELNFLVCPDKYFGEKSAEKCSEDLKLPTLSATLKAAFDEKNLFPKEILDREKKTRQLCEEMCNKGGITNEIKQGKLKRK</sequence>
<protein>
    <recommendedName>
        <fullName evidence="5">WD repeat-containing protein 52</fullName>
    </recommendedName>
</protein>
<accession>A0ABQ7T3E7</accession>
<dbReference type="InterPro" id="IPR051242">
    <property type="entry name" value="WD-EF-hand_domain"/>
</dbReference>
<feature type="compositionally biased region" description="Basic and acidic residues" evidence="2">
    <location>
        <begin position="152"/>
        <end position="166"/>
    </location>
</feature>
<evidence type="ECO:0000256" key="2">
    <source>
        <dbReference type="SAM" id="MobiDB-lite"/>
    </source>
</evidence>
<reference evidence="3 4" key="1">
    <citation type="journal article" date="2022" name="Gigascience">
        <title>A chromosome-level genome assembly and annotation of the desert horned lizard, Phrynosoma platyrhinos, provides insight into chromosomal rearrangements among reptiles.</title>
        <authorList>
            <person name="Koochekian N."/>
            <person name="Ascanio A."/>
            <person name="Farleigh K."/>
            <person name="Card D.C."/>
            <person name="Schield D.R."/>
            <person name="Castoe T.A."/>
            <person name="Jezkova T."/>
        </authorList>
    </citation>
    <scope>NUCLEOTIDE SEQUENCE [LARGE SCALE GENOMIC DNA]</scope>
    <source>
        <strain evidence="3">NK-2021</strain>
    </source>
</reference>
<dbReference type="SUPFAM" id="SSF50978">
    <property type="entry name" value="WD40 repeat-like"/>
    <property type="match status" value="1"/>
</dbReference>
<name>A0ABQ7T3E7_PHRPL</name>
<feature type="region of interest" description="Disordered" evidence="2">
    <location>
        <begin position="150"/>
        <end position="181"/>
    </location>
</feature>
<dbReference type="PANTHER" id="PTHR44324:SF1">
    <property type="entry name" value="WD REPEAT-CONTAINING PROTEIN 49"/>
    <property type="match status" value="1"/>
</dbReference>
<dbReference type="PANTHER" id="PTHR44324">
    <property type="entry name" value="WD40 REPEAT DOMAIN 95"/>
    <property type="match status" value="1"/>
</dbReference>
<organism evidence="3 4">
    <name type="scientific">Phrynosoma platyrhinos</name>
    <name type="common">Desert horned lizard</name>
    <dbReference type="NCBI Taxonomy" id="52577"/>
    <lineage>
        <taxon>Eukaryota</taxon>
        <taxon>Metazoa</taxon>
        <taxon>Chordata</taxon>
        <taxon>Craniata</taxon>
        <taxon>Vertebrata</taxon>
        <taxon>Euteleostomi</taxon>
        <taxon>Lepidosauria</taxon>
        <taxon>Squamata</taxon>
        <taxon>Bifurcata</taxon>
        <taxon>Unidentata</taxon>
        <taxon>Episquamata</taxon>
        <taxon>Toxicofera</taxon>
        <taxon>Iguania</taxon>
        <taxon>Phrynosomatidae</taxon>
        <taxon>Phrynosomatinae</taxon>
        <taxon>Phrynosoma</taxon>
    </lineage>
</organism>
<keyword evidence="1" id="KW-0677">Repeat</keyword>
<dbReference type="Gene3D" id="2.130.10.10">
    <property type="entry name" value="YVTN repeat-like/Quinoprotein amine dehydrogenase"/>
    <property type="match status" value="1"/>
</dbReference>
<dbReference type="EMBL" id="JAIPUX010001880">
    <property type="protein sequence ID" value="KAH0624127.1"/>
    <property type="molecule type" value="Genomic_DNA"/>
</dbReference>
<dbReference type="InterPro" id="IPR015943">
    <property type="entry name" value="WD40/YVTN_repeat-like_dom_sf"/>
</dbReference>
<keyword evidence="4" id="KW-1185">Reference proteome</keyword>